<dbReference type="AlphaFoldDB" id="A0A2U9NU70"/>
<keyword evidence="2" id="KW-0934">Plastid</keyword>
<protein>
    <recommendedName>
        <fullName evidence="3">Ycf89</fullName>
    </recommendedName>
</protein>
<dbReference type="RefSeq" id="YP_009497764.1">
    <property type="nucleotide sequence ID" value="NC_038009.1"/>
</dbReference>
<evidence type="ECO:0000256" key="1">
    <source>
        <dbReference type="SAM" id="Phobius"/>
    </source>
</evidence>
<feature type="transmembrane region" description="Helical" evidence="1">
    <location>
        <begin position="141"/>
        <end position="161"/>
    </location>
</feature>
<keyword evidence="1" id="KW-0812">Transmembrane</keyword>
<keyword evidence="1" id="KW-1133">Transmembrane helix</keyword>
<geneLocation type="chloroplast" evidence="2"/>
<sequence length="352" mass="41174">MTLSNKILEIKLAFFTGLSYLIEKSASLFFNYPNNPGMPISEPSDPAKKAIVNYLSNLPVHLTTVPPLAVPRTLTEAFFGNYPLLMSIQRNFYEDPIQGYYNFYVLNYQNIFFLPDWLSEWIQINFEISVDASPLETIRHALFVGLLSFLILLDFRMKLFWFLTINPYTRPWIYLIAITDWIFEIISGFVPVILGLDLSATIMLTFVGRLTDSLNHLVFTMPFLPSEGVPGRMVIKDELKDVIMFRYLPSLWYTHPIPDKLREFWYTKRQDILRFMETNYGQLKIDFLPDRILKEMYEQEQIKDSVMDNVNNLSTEVISQVSEPSIKLINFSFDYCLNLFDYVSNNINQIIT</sequence>
<gene>
    <name evidence="2" type="primary">ycf89</name>
</gene>
<dbReference type="RefSeq" id="YP_009497819.1">
    <property type="nucleotide sequence ID" value="NC_038009.1"/>
</dbReference>
<dbReference type="EMBL" id="MG755808">
    <property type="protein sequence ID" value="AWT40477.1"/>
    <property type="molecule type" value="Genomic_DNA"/>
</dbReference>
<keyword evidence="1" id="KW-0472">Membrane</keyword>
<organism evidence="2">
    <name type="scientific">Acanthoceras zachariasii</name>
    <dbReference type="NCBI Taxonomy" id="451788"/>
    <lineage>
        <taxon>Eukaryota</taxon>
        <taxon>Sar</taxon>
        <taxon>Stramenopiles</taxon>
        <taxon>Ochrophyta</taxon>
        <taxon>Bacillariophyta</taxon>
        <taxon>Coscinodiscophyceae</taxon>
        <taxon>Chaetocerotophycidae</taxon>
        <taxon>Chaetocerotales</taxon>
        <taxon>Acanthocerataceae</taxon>
        <taxon>Acanthoceras</taxon>
    </lineage>
</organism>
<keyword evidence="2" id="KW-0150">Chloroplast</keyword>
<accession>A0A2U9NU70</accession>
<proteinExistence type="predicted"/>
<dbReference type="GeneID" id="36960506"/>
<name>A0A2U9NU70_9STRA</name>
<evidence type="ECO:0000313" key="2">
    <source>
        <dbReference type="EMBL" id="AWT40532.1"/>
    </source>
</evidence>
<dbReference type="EMBL" id="MG755808">
    <property type="protein sequence ID" value="AWT40532.1"/>
    <property type="molecule type" value="Genomic_DNA"/>
</dbReference>
<reference evidence="2" key="1">
    <citation type="journal article" date="2018" name="Adv. Bot. Res.">
        <title>Evolution of the Plastid Genomes in Diatoms.</title>
        <authorList>
            <person name="Yu M."/>
            <person name="Ashworth M.P."/>
            <person name="Hajrah N.H."/>
            <person name="Khiyami M.A."/>
            <person name="Sabir M.J."/>
            <person name="Alhebshi A.M."/>
            <person name="Al-Malki A.L."/>
            <person name="Sabir J.S.M."/>
            <person name="Theriot E.C."/>
            <person name="Jansen R.K."/>
        </authorList>
    </citation>
    <scope>NUCLEOTIDE SEQUENCE</scope>
</reference>
<dbReference type="GeneID" id="36960438"/>
<feature type="transmembrane region" description="Helical" evidence="1">
    <location>
        <begin position="173"/>
        <end position="196"/>
    </location>
</feature>
<evidence type="ECO:0008006" key="3">
    <source>
        <dbReference type="Google" id="ProtNLM"/>
    </source>
</evidence>